<dbReference type="GO" id="GO:0046785">
    <property type="term" value="P:microtubule polymerization"/>
    <property type="evidence" value="ECO:0007669"/>
    <property type="project" value="InterPro"/>
</dbReference>
<dbReference type="GO" id="GO:0051010">
    <property type="term" value="F:microtubule plus-end binding"/>
    <property type="evidence" value="ECO:0007669"/>
    <property type="project" value="InterPro"/>
</dbReference>
<dbReference type="GO" id="GO:0030951">
    <property type="term" value="P:establishment or maintenance of microtubule cytoskeleton polarity"/>
    <property type="evidence" value="ECO:0007669"/>
    <property type="project" value="InterPro"/>
</dbReference>
<evidence type="ECO:0000313" key="1">
    <source>
        <dbReference type="EMBL" id="CAE2338059.1"/>
    </source>
</evidence>
<sequence length="319" mass="36318">MTFHGIDIGFRLVETIEELLKRPDCVSKFDVPHVREIFSGLVEKILDQKLSRHPNLTKQLNVLGFYLIQNSSIEVCISALLLELSAAMDSYIQSVSSYNTKIIEFTCKCLQKVSQRFSRDVVLDIRRILRASENYFQRFPPSQFPGKNNTPVTSIRHIITELVNCKGKSVLTECVSLNMQQTLAYQFVEMAVKNNEVNEYMHRAEITPQRQHMGAEASDGVSSEKNSETLPSADVIHNVFASIKRLNQTEEGIKELFKLLKEHPQMNILSHMNALNTSHRIYCVRRLHRLLQADIASGLLPKGYVLNIPKPEDLKVAPP</sequence>
<gene>
    <name evidence="1" type="ORF">NAES01612_LOCUS25022</name>
</gene>
<accession>A0A7S4US15</accession>
<protein>
    <submittedName>
        <fullName evidence="1">Uncharacterized protein</fullName>
    </submittedName>
</protein>
<dbReference type="GO" id="GO:0007051">
    <property type="term" value="P:spindle organization"/>
    <property type="evidence" value="ECO:0007669"/>
    <property type="project" value="InterPro"/>
</dbReference>
<dbReference type="EMBL" id="HBKR01038320">
    <property type="protein sequence ID" value="CAE2338059.1"/>
    <property type="molecule type" value="Transcribed_RNA"/>
</dbReference>
<organism evidence="1">
    <name type="scientific">Paramoeba aestuarina</name>
    <dbReference type="NCBI Taxonomy" id="180227"/>
    <lineage>
        <taxon>Eukaryota</taxon>
        <taxon>Amoebozoa</taxon>
        <taxon>Discosea</taxon>
        <taxon>Flabellinia</taxon>
        <taxon>Dactylopodida</taxon>
        <taxon>Paramoebidae</taxon>
        <taxon>Paramoeba</taxon>
    </lineage>
</organism>
<proteinExistence type="predicted"/>
<name>A0A7S4US15_9EUKA</name>
<reference evidence="1" key="1">
    <citation type="submission" date="2021-01" db="EMBL/GenBank/DDBJ databases">
        <authorList>
            <person name="Corre E."/>
            <person name="Pelletier E."/>
            <person name="Niang G."/>
            <person name="Scheremetjew M."/>
            <person name="Finn R."/>
            <person name="Kale V."/>
            <person name="Holt S."/>
            <person name="Cochrane G."/>
            <person name="Meng A."/>
            <person name="Brown T."/>
            <person name="Cohen L."/>
        </authorList>
    </citation>
    <scope>NUCLEOTIDE SEQUENCE</scope>
    <source>
        <strain evidence="1">SoJaBio B1-5/56/2</strain>
    </source>
</reference>
<dbReference type="AlphaFoldDB" id="A0A7S4US15"/>
<dbReference type="PANTHER" id="PTHR12609">
    <property type="entry name" value="MICROTUBULE ASSOCIATED PROTEIN XMAP215"/>
    <property type="match status" value="1"/>
</dbReference>
<dbReference type="GO" id="GO:0061863">
    <property type="term" value="F:microtubule plus end polymerase"/>
    <property type="evidence" value="ECO:0007669"/>
    <property type="project" value="InterPro"/>
</dbReference>
<dbReference type="InterPro" id="IPR045110">
    <property type="entry name" value="XMAP215"/>
</dbReference>